<proteinExistence type="predicted"/>
<comment type="caution">
    <text evidence="3">The sequence shown here is derived from an EMBL/GenBank/DDBJ whole genome shotgun (WGS) entry which is preliminary data.</text>
</comment>
<evidence type="ECO:0000313" key="3">
    <source>
        <dbReference type="EMBL" id="KAL1883561.1"/>
    </source>
</evidence>
<accession>A0ABR3Y5I8</accession>
<evidence type="ECO:0000256" key="2">
    <source>
        <dbReference type="SAM" id="Phobius"/>
    </source>
</evidence>
<organism evidence="3 4">
    <name type="scientific">Paecilomyces lecythidis</name>
    <dbReference type="NCBI Taxonomy" id="3004212"/>
    <lineage>
        <taxon>Eukaryota</taxon>
        <taxon>Fungi</taxon>
        <taxon>Dikarya</taxon>
        <taxon>Ascomycota</taxon>
        <taxon>Pezizomycotina</taxon>
        <taxon>Eurotiomycetes</taxon>
        <taxon>Eurotiomycetidae</taxon>
        <taxon>Eurotiales</taxon>
        <taxon>Thermoascaceae</taxon>
        <taxon>Paecilomyces</taxon>
    </lineage>
</organism>
<gene>
    <name evidence="3" type="ORF">Plec18167_002567</name>
</gene>
<protein>
    <submittedName>
        <fullName evidence="3">Uncharacterized protein</fullName>
    </submittedName>
</protein>
<feature type="region of interest" description="Disordered" evidence="1">
    <location>
        <begin position="447"/>
        <end position="531"/>
    </location>
</feature>
<keyword evidence="2" id="KW-1133">Transmembrane helix</keyword>
<name>A0ABR3Y5I8_9EURO</name>
<feature type="transmembrane region" description="Helical" evidence="2">
    <location>
        <begin position="363"/>
        <end position="386"/>
    </location>
</feature>
<feature type="compositionally biased region" description="Polar residues" evidence="1">
    <location>
        <begin position="463"/>
        <end position="474"/>
    </location>
</feature>
<dbReference type="PANTHER" id="PTHR35041:SF6">
    <property type="entry name" value="FORMYLMETHIONINE DEFORMYLASE-LIKE PROTEIN-RELATED"/>
    <property type="match status" value="1"/>
</dbReference>
<dbReference type="Proteomes" id="UP001583193">
    <property type="component" value="Unassembled WGS sequence"/>
</dbReference>
<reference evidence="3 4" key="1">
    <citation type="journal article" date="2024" name="IMA Fungus">
        <title>IMA Genome - F19 : A genome assembly and annotation guide to empower mycologists, including annotated draft genome sequences of Ceratocystis pirilliformis, Diaporthe australafricana, Fusarium ophioides, Paecilomyces lecythidis, and Sporothrix stenoceras.</title>
        <authorList>
            <person name="Aylward J."/>
            <person name="Wilson A.M."/>
            <person name="Visagie C.M."/>
            <person name="Spraker J."/>
            <person name="Barnes I."/>
            <person name="Buitendag C."/>
            <person name="Ceriani C."/>
            <person name="Del Mar Angel L."/>
            <person name="du Plessis D."/>
            <person name="Fuchs T."/>
            <person name="Gasser K."/>
            <person name="Kramer D."/>
            <person name="Li W."/>
            <person name="Munsamy K."/>
            <person name="Piso A."/>
            <person name="Price J.L."/>
            <person name="Sonnekus B."/>
            <person name="Thomas C."/>
            <person name="van der Nest A."/>
            <person name="van Dijk A."/>
            <person name="van Heerden A."/>
            <person name="van Vuuren N."/>
            <person name="Yilmaz N."/>
            <person name="Duong T.A."/>
            <person name="van der Merwe N.A."/>
            <person name="Wingfield M.J."/>
            <person name="Wingfield B.D."/>
        </authorList>
    </citation>
    <scope>NUCLEOTIDE SEQUENCE [LARGE SCALE GENOMIC DNA]</scope>
    <source>
        <strain evidence="3 4">CMW 18167</strain>
    </source>
</reference>
<sequence>MRVPQINFTSLDFSHVVQETQGPIDYLSAQDSVRRVAQVAASEGEIIPISSPDANSSWLVSFHGPSLSCNPVNDSLRDDIAQNILQTSKRQMGVTYAYMSWTPTRNSYVPFYKNSSDSYILKASPLETDSSFGDPLTAPLSVFVGAFPTIATQHPRCDFSQPGNQCSPAPCNDTSCLLEKSTILQCDLRNTSYTTNFTFVNGVQTVNISLGGALNDVPYLAELWNNWTGPTVATSPNMFPSLERFAYQSVMESFSRLLVGSIGYAFSSTADSLSGVYQTAPNTSVLSTALSETPELLFLNNGESTSVSNTRSLADAIENMFQNITVSLMSLSELRPDYSSQYAPSDTNVTITTNRNTYAYSRAILWITYGIAILLTLVSILLGMFANRANQGSYSSNFSTIMRTTRNASLSSQIRLADCSGKDPLPKYISDTTISFLNSGNFNIEAAEEARKESRESEDHQDVSSQLLHENNSEAAGDQPREPRRSGVSSRISRGNSTASSDELRDESRQPEGSRGLSLRTSHENNERNEA</sequence>
<dbReference type="EMBL" id="JAVDPF010000005">
    <property type="protein sequence ID" value="KAL1883561.1"/>
    <property type="molecule type" value="Genomic_DNA"/>
</dbReference>
<feature type="compositionally biased region" description="Basic and acidic residues" evidence="1">
    <location>
        <begin position="521"/>
        <end position="531"/>
    </location>
</feature>
<dbReference type="PANTHER" id="PTHR35041">
    <property type="entry name" value="MEDIATOR OF RNA POLYMERASE II TRANSCRIPTION SUBUNIT 1"/>
    <property type="match status" value="1"/>
</dbReference>
<keyword evidence="4" id="KW-1185">Reference proteome</keyword>
<keyword evidence="2" id="KW-0472">Membrane</keyword>
<evidence type="ECO:0000256" key="1">
    <source>
        <dbReference type="SAM" id="MobiDB-lite"/>
    </source>
</evidence>
<evidence type="ECO:0000313" key="4">
    <source>
        <dbReference type="Proteomes" id="UP001583193"/>
    </source>
</evidence>
<feature type="compositionally biased region" description="Low complexity" evidence="1">
    <location>
        <begin position="486"/>
        <end position="497"/>
    </location>
</feature>
<feature type="compositionally biased region" description="Basic and acidic residues" evidence="1">
    <location>
        <begin position="502"/>
        <end position="512"/>
    </location>
</feature>
<feature type="compositionally biased region" description="Basic and acidic residues" evidence="1">
    <location>
        <begin position="448"/>
        <end position="462"/>
    </location>
</feature>
<keyword evidence="2" id="KW-0812">Transmembrane</keyword>